<name>A0A3B5ZXB3_WHEAT</name>
<dbReference type="Gramene" id="TraesROB_scaffold_016200_01G000100.1">
    <property type="protein sequence ID" value="TraesROB_scaffold_016200_01G000100.1"/>
    <property type="gene ID" value="TraesROB_scaffold_016200_01G000100"/>
</dbReference>
<comment type="similarity">
    <text evidence="7">Belongs to the DVL/RTFL small polypeptides family.</text>
</comment>
<dbReference type="EnsemblPlants" id="TraesCS1D02G246900.1">
    <property type="protein sequence ID" value="TraesCS1D02G246900.1.cds1"/>
    <property type="gene ID" value="TraesCS1D02G246900"/>
</dbReference>
<dbReference type="Pfam" id="PF08137">
    <property type="entry name" value="DVL"/>
    <property type="match status" value="1"/>
</dbReference>
<dbReference type="Gramene" id="TraesCS1D02G246900.1">
    <property type="protein sequence ID" value="TraesCS1D02G246900.1.cds1"/>
    <property type="gene ID" value="TraesCS1D02G246900"/>
</dbReference>
<accession>A0A3B5ZXB3</accession>
<dbReference type="Gramene" id="TraesCS1D03G0598400.1">
    <property type="protein sequence ID" value="TraesCS1D03G0598400.1.CDS1"/>
    <property type="gene ID" value="TraesCS1D03G0598400"/>
</dbReference>
<dbReference type="GO" id="GO:0008285">
    <property type="term" value="P:negative regulation of cell population proliferation"/>
    <property type="evidence" value="ECO:0007669"/>
    <property type="project" value="InterPro"/>
</dbReference>
<dbReference type="Gramene" id="TraesWEE_scaffold_003453_01G000100.1">
    <property type="protein sequence ID" value="TraesWEE_scaffold_003453_01G000100.1"/>
    <property type="gene ID" value="TraesWEE_scaffold_003453_01G000100"/>
</dbReference>
<keyword evidence="6" id="KW-0472">Membrane</keyword>
<keyword evidence="5" id="KW-1133">Transmembrane helix</keyword>
<dbReference type="GO" id="GO:0048367">
    <property type="term" value="P:shoot system development"/>
    <property type="evidence" value="ECO:0007669"/>
    <property type="project" value="UniProtKB-ARBA"/>
</dbReference>
<dbReference type="AlphaFoldDB" id="A0A3B5ZXB3"/>
<dbReference type="InterPro" id="IPR012552">
    <property type="entry name" value="DVL"/>
</dbReference>
<evidence type="ECO:0000256" key="1">
    <source>
        <dbReference type="ARBA" id="ARBA00004162"/>
    </source>
</evidence>
<evidence type="ECO:0000256" key="4">
    <source>
        <dbReference type="ARBA" id="ARBA00022692"/>
    </source>
</evidence>
<dbReference type="Gramene" id="TraesCLE_scaffold_026726_01G000100.1">
    <property type="protein sequence ID" value="TraesCLE_scaffold_026726_01G000100.1"/>
    <property type="gene ID" value="TraesCLE_scaffold_026726_01G000100"/>
</dbReference>
<dbReference type="Gramene" id="TraesJAG1D03G00507070.1">
    <property type="protein sequence ID" value="TraesJAG1D03G00507070.1.CDS1"/>
    <property type="gene ID" value="TraesJAG1D03G00507070"/>
</dbReference>
<evidence type="ECO:0000256" key="3">
    <source>
        <dbReference type="ARBA" id="ARBA00022475"/>
    </source>
</evidence>
<proteinExistence type="inferred from homology"/>
<evidence type="ECO:0000313" key="8">
    <source>
        <dbReference type="EnsemblPlants" id="TraesCS1D02G246900.1.cds1"/>
    </source>
</evidence>
<reference evidence="8" key="2">
    <citation type="submission" date="2018-10" db="UniProtKB">
        <authorList>
            <consortium name="EnsemblPlants"/>
        </authorList>
    </citation>
    <scope>IDENTIFICATION</scope>
</reference>
<dbReference type="Gramene" id="TraesCAD_scaffold_021703_01G000300.1">
    <property type="protein sequence ID" value="TraesCAD_scaffold_021703_01G000300.1"/>
    <property type="gene ID" value="TraesCAD_scaffold_021703_01G000300"/>
</dbReference>
<keyword evidence="4" id="KW-0812">Transmembrane</keyword>
<evidence type="ECO:0000256" key="2">
    <source>
        <dbReference type="ARBA" id="ARBA00022473"/>
    </source>
</evidence>
<dbReference type="Gramene" id="TraesLDM1D03G00510180.1">
    <property type="protein sequence ID" value="TraesLDM1D03G00510180.1.CDS1"/>
    <property type="gene ID" value="TraesLDM1D03G00510180"/>
</dbReference>
<organism evidence="8">
    <name type="scientific">Triticum aestivum</name>
    <name type="common">Wheat</name>
    <dbReference type="NCBI Taxonomy" id="4565"/>
    <lineage>
        <taxon>Eukaryota</taxon>
        <taxon>Viridiplantae</taxon>
        <taxon>Streptophyta</taxon>
        <taxon>Embryophyta</taxon>
        <taxon>Tracheophyta</taxon>
        <taxon>Spermatophyta</taxon>
        <taxon>Magnoliopsida</taxon>
        <taxon>Liliopsida</taxon>
        <taxon>Poales</taxon>
        <taxon>Poaceae</taxon>
        <taxon>BOP clade</taxon>
        <taxon>Pooideae</taxon>
        <taxon>Triticodae</taxon>
        <taxon>Triticeae</taxon>
        <taxon>Triticinae</taxon>
        <taxon>Triticum</taxon>
    </lineage>
</organism>
<dbReference type="Gramene" id="TraesJUL1D03G00510450.1">
    <property type="protein sequence ID" value="TraesJUL1D03G00510450.1.CDS1"/>
    <property type="gene ID" value="TraesJUL1D03G00510450"/>
</dbReference>
<comment type="subcellular location">
    <subcellularLocation>
        <location evidence="1">Cell membrane</location>
        <topology evidence="1">Single-pass membrane protein</topology>
    </subcellularLocation>
</comment>
<dbReference type="Gramene" id="TraesARI1D03G00513250.1">
    <property type="protein sequence ID" value="TraesARI1D03G00513250.1.CDS1"/>
    <property type="gene ID" value="TraesARI1D03G00513250"/>
</dbReference>
<evidence type="ECO:0000313" key="9">
    <source>
        <dbReference type="Proteomes" id="UP000019116"/>
    </source>
</evidence>
<dbReference type="Gramene" id="TraesRN1D0100636800.1">
    <property type="protein sequence ID" value="TraesRN1D0100636800.1"/>
    <property type="gene ID" value="TraesRN1D0100636800"/>
</dbReference>
<keyword evidence="2" id="KW-0217">Developmental protein</keyword>
<dbReference type="Gramene" id="TraesSYM1D03G00514450.1">
    <property type="protein sequence ID" value="TraesSYM1D03G00514450.1.CDS1"/>
    <property type="gene ID" value="TraesSYM1D03G00514450"/>
</dbReference>
<dbReference type="Gramene" id="TraesLAC1D03G00510730.1">
    <property type="protein sequence ID" value="TraesLAC1D03G00510730.1.CDS1"/>
    <property type="gene ID" value="TraesLAC1D03G00510730"/>
</dbReference>
<dbReference type="OrthoDB" id="639923at2759"/>
<evidence type="ECO:0000256" key="5">
    <source>
        <dbReference type="ARBA" id="ARBA00022989"/>
    </source>
</evidence>
<reference evidence="8" key="1">
    <citation type="submission" date="2018-08" db="EMBL/GenBank/DDBJ databases">
        <authorList>
            <person name="Rossello M."/>
        </authorList>
    </citation>
    <scope>NUCLEOTIDE SEQUENCE [LARGE SCALE GENOMIC DNA]</scope>
    <source>
        <strain evidence="8">cv. Chinese Spring</strain>
    </source>
</reference>
<dbReference type="Proteomes" id="UP000019116">
    <property type="component" value="Chromosome 1D"/>
</dbReference>
<evidence type="ECO:0000256" key="7">
    <source>
        <dbReference type="ARBA" id="ARBA00024340"/>
    </source>
</evidence>
<keyword evidence="9" id="KW-1185">Reference proteome</keyword>
<dbReference type="Gramene" id="TraesCLE_scaffold_013943_01G000100.1">
    <property type="protein sequence ID" value="TraesCLE_scaffold_013943_01G000100.1"/>
    <property type="gene ID" value="TraesCLE_scaffold_013943_01G000100"/>
</dbReference>
<dbReference type="Gramene" id="TraesMAC1D03G00506740.1">
    <property type="protein sequence ID" value="TraesMAC1D03G00506740.1.CDS1"/>
    <property type="gene ID" value="TraesMAC1D03G00506740"/>
</dbReference>
<protein>
    <submittedName>
        <fullName evidence="8">Uncharacterized protein</fullName>
    </submittedName>
</protein>
<dbReference type="Gramene" id="TraesROB_scaffold_003298_01G000100.1">
    <property type="protein sequence ID" value="TraesROB_scaffold_003298_01G000100.1"/>
    <property type="gene ID" value="TraesROB_scaffold_003298_01G000100"/>
</dbReference>
<sequence>MAETKESAKLERLRSAVRQQKGKLYIIKKCIAMLICGSPKCVFSCTSSVMF</sequence>
<evidence type="ECO:0000256" key="6">
    <source>
        <dbReference type="ARBA" id="ARBA00023136"/>
    </source>
</evidence>
<dbReference type="Gramene" id="TraesNOR1D03G00515490.1">
    <property type="protein sequence ID" value="TraesNOR1D03G00515490.1.CDS1"/>
    <property type="gene ID" value="TraesNOR1D03G00515490"/>
</dbReference>
<dbReference type="Gramene" id="TraesWEE_scaffold_016597_01G000100.1">
    <property type="protein sequence ID" value="TraesWEE_scaffold_016597_01G000100.1"/>
    <property type="gene ID" value="TraesWEE_scaffold_016597_01G000100"/>
</dbReference>
<dbReference type="GO" id="GO:0005886">
    <property type="term" value="C:plasma membrane"/>
    <property type="evidence" value="ECO:0007669"/>
    <property type="project" value="UniProtKB-SubCell"/>
</dbReference>
<keyword evidence="3" id="KW-1003">Cell membrane</keyword>
<dbReference type="Gramene" id="TraesCAD_scaffold_126042_01G000100.1">
    <property type="protein sequence ID" value="TraesCAD_scaffold_126042_01G000100.1"/>
    <property type="gene ID" value="TraesCAD_scaffold_126042_01G000100"/>
</dbReference>
<dbReference type="Gramene" id="TraesSTA1D03G00506240.1">
    <property type="protein sequence ID" value="TraesSTA1D03G00506240.1.CDS1"/>
    <property type="gene ID" value="TraesSTA1D03G00506240"/>
</dbReference>